<dbReference type="Gene3D" id="3.40.190.10">
    <property type="entry name" value="Periplasmic binding protein-like II"/>
    <property type="match status" value="1"/>
</dbReference>
<reference evidence="3" key="1">
    <citation type="submission" date="2022-11" db="EMBL/GenBank/DDBJ databases">
        <title>Lacrimispora xylanolytica sy1, complete genome.</title>
        <authorList>
            <person name="Choi S."/>
        </authorList>
    </citation>
    <scope>NUCLEOTIDE SEQUENCE</scope>
    <source>
        <strain evidence="3">Sy1</strain>
    </source>
</reference>
<evidence type="ECO:0000313" key="4">
    <source>
        <dbReference type="Proteomes" id="UP001163115"/>
    </source>
</evidence>
<feature type="signal peptide" evidence="1">
    <location>
        <begin position="1"/>
        <end position="22"/>
    </location>
</feature>
<organism evidence="3 4">
    <name type="scientific">Lacrimispora xylanolytica</name>
    <dbReference type="NCBI Taxonomy" id="29375"/>
    <lineage>
        <taxon>Bacteria</taxon>
        <taxon>Bacillati</taxon>
        <taxon>Bacillota</taxon>
        <taxon>Clostridia</taxon>
        <taxon>Lachnospirales</taxon>
        <taxon>Lachnospiraceae</taxon>
        <taxon>Lacrimispora</taxon>
    </lineage>
</organism>
<name>A0ABY7AG86_9FIRM</name>
<dbReference type="PROSITE" id="PS51257">
    <property type="entry name" value="PROKAR_LIPOPROTEIN"/>
    <property type="match status" value="1"/>
</dbReference>
<keyword evidence="1" id="KW-0732">Signal</keyword>
<dbReference type="Gene3D" id="3.10.105.10">
    <property type="entry name" value="Dipeptide-binding Protein, Domain 3"/>
    <property type="match status" value="1"/>
</dbReference>
<dbReference type="InterPro" id="IPR030678">
    <property type="entry name" value="Peptide/Ni-bd"/>
</dbReference>
<dbReference type="SUPFAM" id="SSF53850">
    <property type="entry name" value="Periplasmic binding protein-like II"/>
    <property type="match status" value="1"/>
</dbReference>
<dbReference type="EMBL" id="CP113524">
    <property type="protein sequence ID" value="WAJ25487.1"/>
    <property type="molecule type" value="Genomic_DNA"/>
</dbReference>
<proteinExistence type="predicted"/>
<keyword evidence="4" id="KW-1185">Reference proteome</keyword>
<dbReference type="Pfam" id="PF00496">
    <property type="entry name" value="SBP_bac_5"/>
    <property type="match status" value="1"/>
</dbReference>
<accession>A0ABY7AG86</accession>
<dbReference type="InterPro" id="IPR039424">
    <property type="entry name" value="SBP_5"/>
</dbReference>
<evidence type="ECO:0000256" key="1">
    <source>
        <dbReference type="SAM" id="SignalP"/>
    </source>
</evidence>
<feature type="domain" description="Solute-binding protein family 5" evidence="2">
    <location>
        <begin position="82"/>
        <end position="422"/>
    </location>
</feature>
<protein>
    <submittedName>
        <fullName evidence="3">ABC transporter substrate-binding protein</fullName>
    </submittedName>
</protein>
<sequence>MMKKTMAVIMAAVFMAASLTGCNTGNLAGTDTTGQAPDKKIIRVSESFALQTLNPHLDYQGWYTSIYGVTETLFYMDDQSTLTPLLAESAKADGTLWTITLKEHTSFSNGDPVTPDMVIRNLKAAGEINTRFADFKDYTYAVVNQKTFTIDTKKVYPMLLNDLASPELAITDLDHSGDMKSELVATGPFVVSSFEPGGTIEVARNEQYWNGRAKLDGAVFYYMPEAGTSMMAMQNGELDAYTSVTSDAAEQYRKEPEKYKLTTIPATRLQFYILNENRQNEAVRKAINLTVDAKTIEGYLNGTVSETVGPFSPTAPYGKVTKAKPDVTAAKALLEADGYTLNSDGYYEKDGKVLSIKLAYYAARSLDTLAALMQEQLKEAGIMAVLTCEEDPDGTYIATGDFDIGLFCMIADKAGDPYYFISCTLKDGAPYNCGGFQNEQVQSEILKLETEADTKERARLADQIIQTAIDENAFGYVALFNKITVTRNGVSGVAENNPFDFYFLNADTDMD</sequence>
<dbReference type="Proteomes" id="UP001163115">
    <property type="component" value="Chromosome"/>
</dbReference>
<dbReference type="PIRSF" id="PIRSF002741">
    <property type="entry name" value="MppA"/>
    <property type="match status" value="1"/>
</dbReference>
<dbReference type="RefSeq" id="WP_268116336.1">
    <property type="nucleotide sequence ID" value="NZ_CP113524.1"/>
</dbReference>
<evidence type="ECO:0000259" key="2">
    <source>
        <dbReference type="Pfam" id="PF00496"/>
    </source>
</evidence>
<gene>
    <name evidence="3" type="ORF">OW255_08230</name>
</gene>
<dbReference type="PANTHER" id="PTHR30290">
    <property type="entry name" value="PERIPLASMIC BINDING COMPONENT OF ABC TRANSPORTER"/>
    <property type="match status" value="1"/>
</dbReference>
<dbReference type="InterPro" id="IPR000914">
    <property type="entry name" value="SBP_5_dom"/>
</dbReference>
<feature type="chain" id="PRO_5046801169" evidence="1">
    <location>
        <begin position="23"/>
        <end position="511"/>
    </location>
</feature>
<dbReference type="PANTHER" id="PTHR30290:SF81">
    <property type="entry name" value="OLIGOPEPTIDE-BINDING PROTEIN OPPA"/>
    <property type="match status" value="1"/>
</dbReference>
<evidence type="ECO:0000313" key="3">
    <source>
        <dbReference type="EMBL" id="WAJ25487.1"/>
    </source>
</evidence>